<dbReference type="EMBL" id="CP151503">
    <property type="protein sequence ID" value="WZN60630.1"/>
    <property type="molecule type" value="Genomic_DNA"/>
</dbReference>
<accession>A0AAX4P3G5</accession>
<keyword evidence="4" id="KW-1185">Reference proteome</keyword>
<feature type="coiled-coil region" evidence="1">
    <location>
        <begin position="149"/>
        <end position="176"/>
    </location>
</feature>
<evidence type="ECO:0000313" key="3">
    <source>
        <dbReference type="EMBL" id="WZN60630.1"/>
    </source>
</evidence>
<proteinExistence type="predicted"/>
<gene>
    <name evidence="3" type="ORF">HKI87_03g21640</name>
</gene>
<feature type="coiled-coil region" evidence="1">
    <location>
        <begin position="284"/>
        <end position="403"/>
    </location>
</feature>
<reference evidence="3 4" key="1">
    <citation type="submission" date="2024-03" db="EMBL/GenBank/DDBJ databases">
        <title>Complete genome sequence of the green alga Chloropicon roscoffensis RCC1871.</title>
        <authorList>
            <person name="Lemieux C."/>
            <person name="Pombert J.-F."/>
            <person name="Otis C."/>
            <person name="Turmel M."/>
        </authorList>
    </citation>
    <scope>NUCLEOTIDE SEQUENCE [LARGE SCALE GENOMIC DNA]</scope>
    <source>
        <strain evidence="3 4">RCC1871</strain>
    </source>
</reference>
<feature type="region of interest" description="Disordered" evidence="2">
    <location>
        <begin position="254"/>
        <end position="283"/>
    </location>
</feature>
<name>A0AAX4P3G5_9CHLO</name>
<evidence type="ECO:0000313" key="4">
    <source>
        <dbReference type="Proteomes" id="UP001472866"/>
    </source>
</evidence>
<dbReference type="AlphaFoldDB" id="A0AAX4P3G5"/>
<evidence type="ECO:0000256" key="1">
    <source>
        <dbReference type="SAM" id="Coils"/>
    </source>
</evidence>
<evidence type="ECO:0000256" key="2">
    <source>
        <dbReference type="SAM" id="MobiDB-lite"/>
    </source>
</evidence>
<sequence length="411" mass="45939">MAGDHEAVVAARREDLREISAQVRDIQGQLSKELKANRFWKSQSERELSFLGASSNHSVGPVGRGSLGLLALKENVTPGKRGLPLVELKTPRAEGKQLVLRENEADQSGGGGGNLAVVPRAERCAHEVSLLNERLANEIEAHFETHLHLETLRDNLKDSEEREKEANRRIDTLLSEMKARKTRQHHRESEFATNLTKHQDFLQDERLRRIQVERDLHKVLRQNHSLQKTLRDLTRVAKEKDTRLKSVSTELAGVKGQSGLPGEGEGAGAREETGGGGGGGQSMVSSLMDDLRRVREQLEEAEESAQVHREDAEAKEMHNVFLQEQLSLAEAQLTEKESELEAGTSAKLKELQSTSVNFMQVNEDLINELEEKEDELNKKCGEVEALEQKLMEKDGIIQLLRETVEGLKGTK</sequence>
<organism evidence="3 4">
    <name type="scientific">Chloropicon roscoffensis</name>
    <dbReference type="NCBI Taxonomy" id="1461544"/>
    <lineage>
        <taxon>Eukaryota</taxon>
        <taxon>Viridiplantae</taxon>
        <taxon>Chlorophyta</taxon>
        <taxon>Chloropicophyceae</taxon>
        <taxon>Chloropicales</taxon>
        <taxon>Chloropicaceae</taxon>
        <taxon>Chloropicon</taxon>
    </lineage>
</organism>
<protein>
    <submittedName>
        <fullName evidence="3">Uncharacterized protein</fullName>
    </submittedName>
</protein>
<keyword evidence="1" id="KW-0175">Coiled coil</keyword>
<dbReference type="Proteomes" id="UP001472866">
    <property type="component" value="Chromosome 03"/>
</dbReference>